<comment type="caution">
    <text evidence="5">The sequence shown here is derived from an EMBL/GenBank/DDBJ whole genome shotgun (WGS) entry which is preliminary data.</text>
</comment>
<dbReference type="Proteomes" id="UP000239899">
    <property type="component" value="Unassembled WGS sequence"/>
</dbReference>
<dbReference type="AlphaFoldDB" id="A0A2P6TNM2"/>
<protein>
    <submittedName>
        <fullName evidence="5">Carotene biosynthesis-related CBR</fullName>
    </submittedName>
</protein>
<dbReference type="SUPFAM" id="SSF103511">
    <property type="entry name" value="Chlorophyll a-b binding protein"/>
    <property type="match status" value="1"/>
</dbReference>
<sequence length="193" mass="20179">MAAALATRAPLALRSSTAAPRSLSRRHLVVRASAEEKEQPSSGTVFFKGNNFTEEEWKKASAEGVKPAATPDYSLNESAANPQAMSFGQLMAFSGPAPELINGRLSMLAFVAALGAELASGEPVLRQLGEEPTGVFLAVITFAAASLIPMLNSAERKPFGPFTPAAEMLNGRAAMIGFAALLVVEAVRGTALF</sequence>
<comment type="subcellular location">
    <subcellularLocation>
        <location evidence="1">Membrane</location>
        <topology evidence="1">Multi-pass membrane protein</topology>
    </subcellularLocation>
</comment>
<evidence type="ECO:0000313" key="5">
    <source>
        <dbReference type="EMBL" id="PRW50936.1"/>
    </source>
</evidence>
<accession>A0A2P6TNM2</accession>
<dbReference type="SMR" id="A0A2P6TNM2"/>
<proteinExistence type="predicted"/>
<organism evidence="5 6">
    <name type="scientific">Chlorella sorokiniana</name>
    <name type="common">Freshwater green alga</name>
    <dbReference type="NCBI Taxonomy" id="3076"/>
    <lineage>
        <taxon>Eukaryota</taxon>
        <taxon>Viridiplantae</taxon>
        <taxon>Chlorophyta</taxon>
        <taxon>core chlorophytes</taxon>
        <taxon>Trebouxiophyceae</taxon>
        <taxon>Chlorellales</taxon>
        <taxon>Chlorellaceae</taxon>
        <taxon>Chlorella clade</taxon>
        <taxon>Chlorella</taxon>
    </lineage>
</organism>
<dbReference type="GO" id="GO:0016020">
    <property type="term" value="C:membrane"/>
    <property type="evidence" value="ECO:0007669"/>
    <property type="project" value="UniProtKB-SubCell"/>
</dbReference>
<gene>
    <name evidence="5" type="ORF">C2E21_5515</name>
</gene>
<keyword evidence="2" id="KW-0812">Transmembrane</keyword>
<name>A0A2P6TNM2_CHLSO</name>
<dbReference type="PANTHER" id="PTHR14154">
    <property type="entry name" value="UPF0041 BRAIN PROTEIN 44-RELATED"/>
    <property type="match status" value="1"/>
</dbReference>
<keyword evidence="3" id="KW-1133">Transmembrane helix</keyword>
<dbReference type="OrthoDB" id="507141at2759"/>
<evidence type="ECO:0000256" key="1">
    <source>
        <dbReference type="ARBA" id="ARBA00004141"/>
    </source>
</evidence>
<evidence type="ECO:0000313" key="6">
    <source>
        <dbReference type="Proteomes" id="UP000239899"/>
    </source>
</evidence>
<evidence type="ECO:0000256" key="2">
    <source>
        <dbReference type="ARBA" id="ARBA00022692"/>
    </source>
</evidence>
<reference evidence="5 6" key="1">
    <citation type="journal article" date="2018" name="Plant J.">
        <title>Genome sequences of Chlorella sorokiniana UTEX 1602 and Micractinium conductrix SAG 241.80: implications to maltose excretion by a green alga.</title>
        <authorList>
            <person name="Arriola M.B."/>
            <person name="Velmurugan N."/>
            <person name="Zhang Y."/>
            <person name="Plunkett M.H."/>
            <person name="Hondzo H."/>
            <person name="Barney B.M."/>
        </authorList>
    </citation>
    <scope>NUCLEOTIDE SEQUENCE [LARGE SCALE GENOMIC DNA]</scope>
    <source>
        <strain evidence="6">UTEX 1602</strain>
    </source>
</reference>
<dbReference type="STRING" id="3076.A0A2P6TNM2"/>
<dbReference type="GO" id="GO:0009507">
    <property type="term" value="C:chloroplast"/>
    <property type="evidence" value="ECO:0007669"/>
    <property type="project" value="UniProtKB-SubCell"/>
</dbReference>
<evidence type="ECO:0000256" key="4">
    <source>
        <dbReference type="ARBA" id="ARBA00023136"/>
    </source>
</evidence>
<keyword evidence="6" id="KW-1185">Reference proteome</keyword>
<dbReference type="EMBL" id="LHPG02000010">
    <property type="protein sequence ID" value="PRW50936.1"/>
    <property type="molecule type" value="Genomic_DNA"/>
</dbReference>
<keyword evidence="4" id="KW-0472">Membrane</keyword>
<evidence type="ECO:0000256" key="3">
    <source>
        <dbReference type="ARBA" id="ARBA00022989"/>
    </source>
</evidence>